<dbReference type="InterPro" id="IPR036118">
    <property type="entry name" value="UreE_N_sf"/>
</dbReference>
<evidence type="ECO:0000313" key="1">
    <source>
        <dbReference type="EMBL" id="SFJ75183.1"/>
    </source>
</evidence>
<proteinExistence type="predicted"/>
<dbReference type="GO" id="GO:0016151">
    <property type="term" value="F:nickel cation binding"/>
    <property type="evidence" value="ECO:0007669"/>
    <property type="project" value="InterPro"/>
</dbReference>
<sequence>MNPLEIIKIDAVISVEQSVCGSTDILELEWFETNKRLIRRTSVQGFFLELEKQQRQKWNDGDSLWSNGSCIAVIRIKPCLAIKICTDDLQMLSDFCYYIGNRHLPVFIDSESNCLLVPYDGNLFDQLKAKFQNFIVLEETQLLSENKLLNKNS</sequence>
<evidence type="ECO:0000313" key="2">
    <source>
        <dbReference type="Proteomes" id="UP000243887"/>
    </source>
</evidence>
<organism evidence="1 2">
    <name type="scientific">Myroides guanonis</name>
    <dbReference type="NCBI Taxonomy" id="1150112"/>
    <lineage>
        <taxon>Bacteria</taxon>
        <taxon>Pseudomonadati</taxon>
        <taxon>Bacteroidota</taxon>
        <taxon>Flavobacteriia</taxon>
        <taxon>Flavobacteriales</taxon>
        <taxon>Flavobacteriaceae</taxon>
        <taxon>Myroides</taxon>
    </lineage>
</organism>
<dbReference type="STRING" id="1150112.SAMN04487893_11524"/>
<gene>
    <name evidence="1" type="ORF">SAMN04487893_11524</name>
</gene>
<dbReference type="AlphaFoldDB" id="A0A1I3TXI7"/>
<dbReference type="EMBL" id="FORU01000015">
    <property type="protein sequence ID" value="SFJ75183.1"/>
    <property type="molecule type" value="Genomic_DNA"/>
</dbReference>
<dbReference type="GO" id="GO:0065003">
    <property type="term" value="P:protein-containing complex assembly"/>
    <property type="evidence" value="ECO:0007669"/>
    <property type="project" value="InterPro"/>
</dbReference>
<name>A0A1I3TXI7_9FLAO</name>
<dbReference type="OrthoDB" id="713673at2"/>
<dbReference type="GO" id="GO:0019627">
    <property type="term" value="P:urea metabolic process"/>
    <property type="evidence" value="ECO:0007669"/>
    <property type="project" value="InterPro"/>
</dbReference>
<dbReference type="SUPFAM" id="SSF69737">
    <property type="entry name" value="Urease metallochaperone UreE, C-terminal domain"/>
    <property type="match status" value="1"/>
</dbReference>
<dbReference type="RefSeq" id="WP_090680483.1">
    <property type="nucleotide sequence ID" value="NZ_FORU01000015.1"/>
</dbReference>
<dbReference type="Proteomes" id="UP000243887">
    <property type="component" value="Unassembled WGS sequence"/>
</dbReference>
<dbReference type="Gene3D" id="3.30.70.790">
    <property type="entry name" value="UreE, C-terminal domain"/>
    <property type="match status" value="1"/>
</dbReference>
<keyword evidence="2" id="KW-1185">Reference proteome</keyword>
<protein>
    <submittedName>
        <fullName evidence="1">Urease accessory protein</fullName>
    </submittedName>
</protein>
<accession>A0A1I3TXI7</accession>
<reference evidence="2" key="1">
    <citation type="submission" date="2016-10" db="EMBL/GenBank/DDBJ databases">
        <authorList>
            <person name="Varghese N."/>
            <person name="Submissions S."/>
        </authorList>
    </citation>
    <scope>NUCLEOTIDE SEQUENCE [LARGE SCALE GENOMIC DNA]</scope>
    <source>
        <strain evidence="2">DSM 26542</strain>
    </source>
</reference>
<dbReference type="Gene3D" id="2.60.260.20">
    <property type="entry name" value="Urease metallochaperone UreE, N-terminal domain"/>
    <property type="match status" value="1"/>
</dbReference>
<dbReference type="SUPFAM" id="SSF69287">
    <property type="entry name" value="Urease metallochaperone UreE, N-terminal domain"/>
    <property type="match status" value="1"/>
</dbReference>